<evidence type="ECO:0000313" key="1">
    <source>
        <dbReference type="EMBL" id="ONM33539.1"/>
    </source>
</evidence>
<dbReference type="EMBL" id="CM007649">
    <property type="protein sequence ID" value="ONM33539.1"/>
    <property type="molecule type" value="Genomic_DNA"/>
</dbReference>
<dbReference type="InParanoid" id="A0A1D6MXT7"/>
<sequence>MVVEAAATHKAITGLWRGRRDEWGRLFGSRVCFAIGMKLLIIGCFATELSGNGVFHRVRRGKPVPDLRSHW</sequence>
<proteinExistence type="predicted"/>
<reference evidence="1" key="1">
    <citation type="submission" date="2015-12" db="EMBL/GenBank/DDBJ databases">
        <title>Update maize B73 reference genome by single molecule sequencing technologies.</title>
        <authorList>
            <consortium name="Maize Genome Sequencing Project"/>
            <person name="Ware D."/>
        </authorList>
    </citation>
    <scope>NUCLEOTIDE SEQUENCE [LARGE SCALE GENOMIC DNA]</scope>
    <source>
        <tissue evidence="1">Seedling</tissue>
    </source>
</reference>
<name>A0A1D6MXT7_MAIZE</name>
<gene>
    <name evidence="1" type="ORF">ZEAMMB73_Zm00001d041713</name>
</gene>
<protein>
    <submittedName>
        <fullName evidence="1">Uncharacterized protein</fullName>
    </submittedName>
</protein>
<dbReference type="AlphaFoldDB" id="A0A1D6MXT7"/>
<accession>A0A1D6MXT7</accession>
<organism evidence="1">
    <name type="scientific">Zea mays</name>
    <name type="common">Maize</name>
    <dbReference type="NCBI Taxonomy" id="4577"/>
    <lineage>
        <taxon>Eukaryota</taxon>
        <taxon>Viridiplantae</taxon>
        <taxon>Streptophyta</taxon>
        <taxon>Embryophyta</taxon>
        <taxon>Tracheophyta</taxon>
        <taxon>Spermatophyta</taxon>
        <taxon>Magnoliopsida</taxon>
        <taxon>Liliopsida</taxon>
        <taxon>Poales</taxon>
        <taxon>Poaceae</taxon>
        <taxon>PACMAD clade</taxon>
        <taxon>Panicoideae</taxon>
        <taxon>Andropogonodae</taxon>
        <taxon>Andropogoneae</taxon>
        <taxon>Tripsacinae</taxon>
        <taxon>Zea</taxon>
    </lineage>
</organism>